<evidence type="ECO:0000313" key="10">
    <source>
        <dbReference type="EMBL" id="KKN22466.1"/>
    </source>
</evidence>
<feature type="domain" description="DNA methylase N-4/N-6" evidence="9">
    <location>
        <begin position="25"/>
        <end position="256"/>
    </location>
</feature>
<dbReference type="EC" id="2.1.1.113" evidence="2"/>
<name>A0A0F9RBB9_9ZZZZ</name>
<organism evidence="10">
    <name type="scientific">marine sediment metagenome</name>
    <dbReference type="NCBI Taxonomy" id="412755"/>
    <lineage>
        <taxon>unclassified sequences</taxon>
        <taxon>metagenomes</taxon>
        <taxon>ecological metagenomes</taxon>
    </lineage>
</organism>
<dbReference type="PROSITE" id="PS00093">
    <property type="entry name" value="N4_MTASE"/>
    <property type="match status" value="1"/>
</dbReference>
<dbReference type="InterPro" id="IPR029063">
    <property type="entry name" value="SAM-dependent_MTases_sf"/>
</dbReference>
<evidence type="ECO:0000256" key="7">
    <source>
        <dbReference type="ARBA" id="ARBA00023125"/>
    </source>
</evidence>
<dbReference type="InterPro" id="IPR017985">
    <property type="entry name" value="MeTrfase_CN4_CS"/>
</dbReference>
<evidence type="ECO:0000256" key="8">
    <source>
        <dbReference type="ARBA" id="ARBA00049120"/>
    </source>
</evidence>
<reference evidence="10" key="1">
    <citation type="journal article" date="2015" name="Nature">
        <title>Complex archaea that bridge the gap between prokaryotes and eukaryotes.</title>
        <authorList>
            <person name="Spang A."/>
            <person name="Saw J.H."/>
            <person name="Jorgensen S.L."/>
            <person name="Zaremba-Niedzwiedzka K."/>
            <person name="Martijn J."/>
            <person name="Lind A.E."/>
            <person name="van Eijk R."/>
            <person name="Schleper C."/>
            <person name="Guy L."/>
            <person name="Ettema T.J."/>
        </authorList>
    </citation>
    <scope>NUCLEOTIDE SEQUENCE</scope>
</reference>
<keyword evidence="5" id="KW-0949">S-adenosyl-L-methionine</keyword>
<dbReference type="GO" id="GO:0015667">
    <property type="term" value="F:site-specific DNA-methyltransferase (cytosine-N4-specific) activity"/>
    <property type="evidence" value="ECO:0007669"/>
    <property type="project" value="UniProtKB-EC"/>
</dbReference>
<evidence type="ECO:0000259" key="9">
    <source>
        <dbReference type="Pfam" id="PF01555"/>
    </source>
</evidence>
<dbReference type="Pfam" id="PF01555">
    <property type="entry name" value="N6_N4_Mtase"/>
    <property type="match status" value="1"/>
</dbReference>
<dbReference type="GO" id="GO:0032259">
    <property type="term" value="P:methylation"/>
    <property type="evidence" value="ECO:0007669"/>
    <property type="project" value="UniProtKB-KW"/>
</dbReference>
<keyword evidence="4" id="KW-0808">Transferase</keyword>
<dbReference type="AlphaFoldDB" id="A0A0F9RBB9"/>
<protein>
    <recommendedName>
        <fullName evidence="2">site-specific DNA-methyltransferase (cytosine-N(4)-specific)</fullName>
        <ecNumber evidence="2">2.1.1.113</ecNumber>
    </recommendedName>
</protein>
<gene>
    <name evidence="10" type="ORF">LCGC14_0914950</name>
</gene>
<dbReference type="SUPFAM" id="SSF53335">
    <property type="entry name" value="S-adenosyl-L-methionine-dependent methyltransferases"/>
    <property type="match status" value="1"/>
</dbReference>
<keyword evidence="7" id="KW-0238">DNA-binding</keyword>
<dbReference type="PRINTS" id="PR00508">
    <property type="entry name" value="S21N4MTFRASE"/>
</dbReference>
<dbReference type="GO" id="GO:0009307">
    <property type="term" value="P:DNA restriction-modification system"/>
    <property type="evidence" value="ECO:0007669"/>
    <property type="project" value="UniProtKB-KW"/>
</dbReference>
<evidence type="ECO:0000256" key="5">
    <source>
        <dbReference type="ARBA" id="ARBA00022691"/>
    </source>
</evidence>
<dbReference type="EMBL" id="LAZR01003059">
    <property type="protein sequence ID" value="KKN22466.1"/>
    <property type="molecule type" value="Genomic_DNA"/>
</dbReference>
<dbReference type="Gene3D" id="3.40.50.150">
    <property type="entry name" value="Vaccinia Virus protein VP39"/>
    <property type="match status" value="1"/>
</dbReference>
<evidence type="ECO:0000256" key="1">
    <source>
        <dbReference type="ARBA" id="ARBA00010203"/>
    </source>
</evidence>
<proteinExistence type="inferred from homology"/>
<evidence type="ECO:0000256" key="3">
    <source>
        <dbReference type="ARBA" id="ARBA00022603"/>
    </source>
</evidence>
<dbReference type="GO" id="GO:0008170">
    <property type="term" value="F:N-methyltransferase activity"/>
    <property type="evidence" value="ECO:0007669"/>
    <property type="project" value="InterPro"/>
</dbReference>
<comment type="similarity">
    <text evidence="1">Belongs to the N(4)/N(6)-methyltransferase family. N(4) subfamily.</text>
</comment>
<sequence>MFEVHTPEIFYKSSENMEELEDNSIQLILTSPPYGKIKDYGPEEQIGYYDSFEEYFLRLTNVWKECYRVLEPQCRLTINVGDQYLRKSQYGRYRILPIFSRIINDCQEIGFDYLGDIIWQKISTTNTTGGCSLMGSIYYPRNGLLTFDYEHILIFKKHEGKGRNIDHQIKELSKLSLSEWKKWYIGHWKFPGIVQKEHIAMFPEELPYRIIRMFSFIGDKVLDPFLGSGTTLKVAKALFRRGIGYELNKSYKNTIETKIKEGTIGYFKDYQFLLFSIYQKAINRNFRISFEKQKQKGIIILQSNNGTELILDYMLINSDTFNTNSILRDLEIKLKENTLQNYLDAKGGWDKFNKYIIVVNSHKYSENKRIKNCFINYIEELRLSKKLEIFSYKEFISEEFKILKLFRLI</sequence>
<evidence type="ECO:0000256" key="2">
    <source>
        <dbReference type="ARBA" id="ARBA00012185"/>
    </source>
</evidence>
<dbReference type="GO" id="GO:0003677">
    <property type="term" value="F:DNA binding"/>
    <property type="evidence" value="ECO:0007669"/>
    <property type="project" value="UniProtKB-KW"/>
</dbReference>
<dbReference type="InterPro" id="IPR002941">
    <property type="entry name" value="DNA_methylase_N4/N6"/>
</dbReference>
<keyword evidence="3" id="KW-0489">Methyltransferase</keyword>
<comment type="caution">
    <text evidence="10">The sequence shown here is derived from an EMBL/GenBank/DDBJ whole genome shotgun (WGS) entry which is preliminary data.</text>
</comment>
<comment type="catalytic activity">
    <reaction evidence="8">
        <text>a 2'-deoxycytidine in DNA + S-adenosyl-L-methionine = an N(4)-methyl-2'-deoxycytidine in DNA + S-adenosyl-L-homocysteine + H(+)</text>
        <dbReference type="Rhea" id="RHEA:16857"/>
        <dbReference type="Rhea" id="RHEA-COMP:11369"/>
        <dbReference type="Rhea" id="RHEA-COMP:13674"/>
        <dbReference type="ChEBI" id="CHEBI:15378"/>
        <dbReference type="ChEBI" id="CHEBI:57856"/>
        <dbReference type="ChEBI" id="CHEBI:59789"/>
        <dbReference type="ChEBI" id="CHEBI:85452"/>
        <dbReference type="ChEBI" id="CHEBI:137933"/>
        <dbReference type="EC" id="2.1.1.113"/>
    </reaction>
</comment>
<evidence type="ECO:0000256" key="6">
    <source>
        <dbReference type="ARBA" id="ARBA00022747"/>
    </source>
</evidence>
<dbReference type="InterPro" id="IPR001091">
    <property type="entry name" value="RM_Methyltransferase"/>
</dbReference>
<evidence type="ECO:0000256" key="4">
    <source>
        <dbReference type="ARBA" id="ARBA00022679"/>
    </source>
</evidence>
<accession>A0A0F9RBB9</accession>
<keyword evidence="6" id="KW-0680">Restriction system</keyword>